<feature type="compositionally biased region" description="Low complexity" evidence="1">
    <location>
        <begin position="19"/>
        <end position="34"/>
    </location>
</feature>
<name>A0AAD7BL11_9AGAR</name>
<evidence type="ECO:0000313" key="2">
    <source>
        <dbReference type="EMBL" id="KAJ7624365.1"/>
    </source>
</evidence>
<gene>
    <name evidence="2" type="ORF">FB45DRAFT_1060696</name>
</gene>
<organism evidence="2 3">
    <name type="scientific">Roridomyces roridus</name>
    <dbReference type="NCBI Taxonomy" id="1738132"/>
    <lineage>
        <taxon>Eukaryota</taxon>
        <taxon>Fungi</taxon>
        <taxon>Dikarya</taxon>
        <taxon>Basidiomycota</taxon>
        <taxon>Agaricomycotina</taxon>
        <taxon>Agaricomycetes</taxon>
        <taxon>Agaricomycetidae</taxon>
        <taxon>Agaricales</taxon>
        <taxon>Marasmiineae</taxon>
        <taxon>Mycenaceae</taxon>
        <taxon>Roridomyces</taxon>
    </lineage>
</organism>
<dbReference type="AlphaFoldDB" id="A0AAD7BL11"/>
<keyword evidence="3" id="KW-1185">Reference proteome</keyword>
<feature type="region of interest" description="Disordered" evidence="1">
    <location>
        <begin position="1"/>
        <end position="34"/>
    </location>
</feature>
<proteinExistence type="predicted"/>
<evidence type="ECO:0000313" key="3">
    <source>
        <dbReference type="Proteomes" id="UP001221142"/>
    </source>
</evidence>
<feature type="region of interest" description="Disordered" evidence="1">
    <location>
        <begin position="91"/>
        <end position="135"/>
    </location>
</feature>
<sequence length="135" mass="14168">MSSKETTRLIPSSPPPAVNQSSRPPAASSSSSNGVMSAVSNVFQLVHGAGESVRGRILGAIDDWESKGEQKHHTIARQGEDSMRDAFARLRGTAPSSTSQAGIAPSAPQPEGYTTGYDAAPPSYGAREFRPDVKN</sequence>
<accession>A0AAD7BL11</accession>
<comment type="caution">
    <text evidence="2">The sequence shown here is derived from an EMBL/GenBank/DDBJ whole genome shotgun (WGS) entry which is preliminary data.</text>
</comment>
<dbReference type="Proteomes" id="UP001221142">
    <property type="component" value="Unassembled WGS sequence"/>
</dbReference>
<reference evidence="2" key="1">
    <citation type="submission" date="2023-03" db="EMBL/GenBank/DDBJ databases">
        <title>Massive genome expansion in bonnet fungi (Mycena s.s.) driven by repeated elements and novel gene families across ecological guilds.</title>
        <authorList>
            <consortium name="Lawrence Berkeley National Laboratory"/>
            <person name="Harder C.B."/>
            <person name="Miyauchi S."/>
            <person name="Viragh M."/>
            <person name="Kuo A."/>
            <person name="Thoen E."/>
            <person name="Andreopoulos B."/>
            <person name="Lu D."/>
            <person name="Skrede I."/>
            <person name="Drula E."/>
            <person name="Henrissat B."/>
            <person name="Morin E."/>
            <person name="Kohler A."/>
            <person name="Barry K."/>
            <person name="LaButti K."/>
            <person name="Morin E."/>
            <person name="Salamov A."/>
            <person name="Lipzen A."/>
            <person name="Mereny Z."/>
            <person name="Hegedus B."/>
            <person name="Baldrian P."/>
            <person name="Stursova M."/>
            <person name="Weitz H."/>
            <person name="Taylor A."/>
            <person name="Grigoriev I.V."/>
            <person name="Nagy L.G."/>
            <person name="Martin F."/>
            <person name="Kauserud H."/>
        </authorList>
    </citation>
    <scope>NUCLEOTIDE SEQUENCE</scope>
    <source>
        <strain evidence="2">9284</strain>
    </source>
</reference>
<evidence type="ECO:0000256" key="1">
    <source>
        <dbReference type="SAM" id="MobiDB-lite"/>
    </source>
</evidence>
<dbReference type="EMBL" id="JARKIF010000013">
    <property type="protein sequence ID" value="KAJ7624365.1"/>
    <property type="molecule type" value="Genomic_DNA"/>
</dbReference>
<protein>
    <submittedName>
        <fullName evidence="2">Uncharacterized protein</fullName>
    </submittedName>
</protein>